<dbReference type="PANTHER" id="PTHR35841">
    <property type="entry name" value="PHOSPHONATES-BINDING PERIPLASMIC PROTEIN"/>
    <property type="match status" value="1"/>
</dbReference>
<dbReference type="PANTHER" id="PTHR35841:SF1">
    <property type="entry name" value="PHOSPHONATES-BINDING PERIPLASMIC PROTEIN"/>
    <property type="match status" value="1"/>
</dbReference>
<feature type="signal peptide" evidence="1">
    <location>
        <begin position="1"/>
        <end position="21"/>
    </location>
</feature>
<proteinExistence type="predicted"/>
<keyword evidence="3" id="KW-1185">Reference proteome</keyword>
<evidence type="ECO:0000313" key="3">
    <source>
        <dbReference type="Proteomes" id="UP000502608"/>
    </source>
</evidence>
<reference evidence="2 3" key="1">
    <citation type="submission" date="2020-03" db="EMBL/GenBank/DDBJ databases">
        <title>Complete genome sequence of Shewanella sp.</title>
        <authorList>
            <person name="Kim Y.-S."/>
            <person name="Kim S.-J."/>
            <person name="Jung H.-K."/>
            <person name="Kim K.-H."/>
        </authorList>
    </citation>
    <scope>NUCLEOTIDE SEQUENCE [LARGE SCALE GENOMIC DNA]</scope>
    <source>
        <strain evidence="2 3">PN3F2</strain>
    </source>
</reference>
<dbReference type="RefSeq" id="WP_167679324.1">
    <property type="nucleotide sequence ID" value="NZ_CP050313.1"/>
</dbReference>
<dbReference type="AlphaFoldDB" id="A0A6G9QLS6"/>
<dbReference type="KEGG" id="saes:HBH39_14155"/>
<dbReference type="EMBL" id="CP050313">
    <property type="protein sequence ID" value="QIR15496.1"/>
    <property type="molecule type" value="Genomic_DNA"/>
</dbReference>
<sequence>MKKIAIIILCAISIICTKTYAEQAEKVYSFGVVPQFESIKIHQIWRPILDILEQETGYKFNLVGSSNISKFEQEFSQGKFDFAYMNPYHMVMANDYAGYLPIVRDNGRMLYGILVVKKDSDITTPAQLNGQTIAFPSPNALGASLLMRQELQDNFGVSFNSNYVKTHDSVYINVLLGEAAAGGGVQKTLNNQKPQFKEALRIIHKTQEVVPHPIAVLPSVPVEVVNRVREALLKIGGLEQGRQLLEEIPMKKIGPANMDEYITLKEIDLDRFYVAPATQ</sequence>
<protein>
    <submittedName>
        <fullName evidence="2">Phosphate/phosphite/phosphonate ABC transporter substrate-binding protein</fullName>
    </submittedName>
</protein>
<feature type="chain" id="PRO_5026217055" evidence="1">
    <location>
        <begin position="22"/>
        <end position="279"/>
    </location>
</feature>
<organism evidence="2 3">
    <name type="scientific">Shewanella aestuarii</name>
    <dbReference type="NCBI Taxonomy" id="1028752"/>
    <lineage>
        <taxon>Bacteria</taxon>
        <taxon>Pseudomonadati</taxon>
        <taxon>Pseudomonadota</taxon>
        <taxon>Gammaproteobacteria</taxon>
        <taxon>Alteromonadales</taxon>
        <taxon>Shewanellaceae</taxon>
        <taxon>Shewanella</taxon>
    </lineage>
</organism>
<dbReference type="Gene3D" id="3.40.190.10">
    <property type="entry name" value="Periplasmic binding protein-like II"/>
    <property type="match status" value="2"/>
</dbReference>
<keyword evidence="1" id="KW-0732">Signal</keyword>
<evidence type="ECO:0000256" key="1">
    <source>
        <dbReference type="SAM" id="SignalP"/>
    </source>
</evidence>
<dbReference type="Pfam" id="PF12974">
    <property type="entry name" value="Phosphonate-bd"/>
    <property type="match status" value="1"/>
</dbReference>
<dbReference type="Proteomes" id="UP000502608">
    <property type="component" value="Chromosome"/>
</dbReference>
<name>A0A6G9QLS6_9GAMM</name>
<accession>A0A6G9QLS6</accession>
<evidence type="ECO:0000313" key="2">
    <source>
        <dbReference type="EMBL" id="QIR15496.1"/>
    </source>
</evidence>
<dbReference type="SUPFAM" id="SSF53850">
    <property type="entry name" value="Periplasmic binding protein-like II"/>
    <property type="match status" value="1"/>
</dbReference>
<gene>
    <name evidence="2" type="ORF">HBH39_14155</name>
</gene>